<comment type="caution">
    <text evidence="1">The sequence shown here is derived from an EMBL/GenBank/DDBJ whole genome shotgun (WGS) entry which is preliminary data.</text>
</comment>
<dbReference type="HOGENOM" id="CLU_1356911_0_0_1"/>
<protein>
    <submittedName>
        <fullName evidence="1">Uncharacterized protein</fullName>
    </submittedName>
</protein>
<sequence length="202" mass="23026">MQLQIAARKQALKENEVHTPTFSAPTFSVHDSVPRLTGVIGPPSPTVPSSVEGKLSRKWDISFTRKEEDAQKLDEHDIAAVLRPRAPSIDEHARLAKLVVKLCSKRNRDLRRKISKNIEQSPPSTIESASAKRSVEERLQRQLDRYQRVLLSKRNAGADELDTELIRNARNVFSYVHLRDRVRADTHRDLSESGDDLWDCED</sequence>
<reference evidence="1 2" key="1">
    <citation type="journal article" date="2007" name="Science">
        <title>Genomic minimalism in the early diverging intestinal parasite Giardia lamblia.</title>
        <authorList>
            <person name="Morrison H.G."/>
            <person name="McArthur A.G."/>
            <person name="Gillin F.D."/>
            <person name="Aley S.B."/>
            <person name="Adam R.D."/>
            <person name="Olsen G.J."/>
            <person name="Best A.A."/>
            <person name="Cande W.Z."/>
            <person name="Chen F."/>
            <person name="Cipriano M.J."/>
            <person name="Davids B.J."/>
            <person name="Dawson S.C."/>
            <person name="Elmendorf H.G."/>
            <person name="Hehl A.B."/>
            <person name="Holder M.E."/>
            <person name="Huse S.M."/>
            <person name="Kim U.U."/>
            <person name="Lasek-Nesselquist E."/>
            <person name="Manning G."/>
            <person name="Nigam A."/>
            <person name="Nixon J.E."/>
            <person name="Palm D."/>
            <person name="Passamaneck N.E."/>
            <person name="Prabhu A."/>
            <person name="Reich C.I."/>
            <person name="Reiner D.S."/>
            <person name="Samuelson J."/>
            <person name="Svard S.G."/>
            <person name="Sogin M.L."/>
        </authorList>
    </citation>
    <scope>NUCLEOTIDE SEQUENCE [LARGE SCALE GENOMIC DNA]</scope>
    <source>
        <strain evidence="1 2">WB C6</strain>
    </source>
</reference>
<dbReference type="OMA" id="RKWDISF"/>
<proteinExistence type="predicted"/>
<evidence type="ECO:0000313" key="2">
    <source>
        <dbReference type="Proteomes" id="UP000001548"/>
    </source>
</evidence>
<name>D3KGI9_GIAIC</name>
<accession>D3KGI9</accession>
<keyword evidence="2" id="KW-1185">Reference proteome</keyword>
<dbReference type="AlphaFoldDB" id="D3KGI9"/>
<gene>
    <name evidence="1" type="ORF">GL50803_0010898</name>
</gene>
<dbReference type="Proteomes" id="UP000001548">
    <property type="component" value="Unassembled WGS sequence"/>
</dbReference>
<dbReference type="VEuPathDB" id="GiardiaDB:GL50803_10898"/>
<organism evidence="1 2">
    <name type="scientific">Giardia intestinalis (strain ATCC 50803 / WB clone C6)</name>
    <name type="common">Giardia lamblia</name>
    <dbReference type="NCBI Taxonomy" id="184922"/>
    <lineage>
        <taxon>Eukaryota</taxon>
        <taxon>Metamonada</taxon>
        <taxon>Diplomonadida</taxon>
        <taxon>Hexamitidae</taxon>
        <taxon>Giardiinae</taxon>
        <taxon>Giardia</taxon>
    </lineage>
</organism>
<dbReference type="EMBL" id="AACB03000001">
    <property type="protein sequence ID" value="KAE8305371.1"/>
    <property type="molecule type" value="Genomic_DNA"/>
</dbReference>
<evidence type="ECO:0000313" key="1">
    <source>
        <dbReference type="EMBL" id="KAE8305371.1"/>
    </source>
</evidence>